<accession>A0AA35Y2E2</accession>
<dbReference type="AlphaFoldDB" id="A0AA35Y2E2"/>
<feature type="domain" description="Resolvase/invertase-type recombinase catalytic" evidence="1">
    <location>
        <begin position="4"/>
        <end position="85"/>
    </location>
</feature>
<dbReference type="InterPro" id="IPR036162">
    <property type="entry name" value="Resolvase-like_N_sf"/>
</dbReference>
<dbReference type="Gene3D" id="3.40.50.1390">
    <property type="entry name" value="Resolvase, N-terminal catalytic domain"/>
    <property type="match status" value="1"/>
</dbReference>
<evidence type="ECO:0000313" key="3">
    <source>
        <dbReference type="Proteomes" id="UP001176960"/>
    </source>
</evidence>
<reference evidence="2" key="1">
    <citation type="submission" date="2023-03" db="EMBL/GenBank/DDBJ databases">
        <authorList>
            <person name="Cleenwerck I."/>
        </authorList>
    </citation>
    <scope>NUCLEOTIDE SEQUENCE</scope>
    <source>
        <strain evidence="2">LMG 32879</strain>
    </source>
</reference>
<dbReference type="RefSeq" id="WP_289843645.1">
    <property type="nucleotide sequence ID" value="NZ_CATKSH010000016.1"/>
</dbReference>
<evidence type="ECO:0000259" key="1">
    <source>
        <dbReference type="Pfam" id="PF00239"/>
    </source>
</evidence>
<comment type="caution">
    <text evidence="2">The sequence shown here is derived from an EMBL/GenBank/DDBJ whole genome shotgun (WGS) entry which is preliminary data.</text>
</comment>
<gene>
    <name evidence="2" type="ORF">LMG32879_002330</name>
</gene>
<evidence type="ECO:0000313" key="2">
    <source>
        <dbReference type="EMBL" id="CAI9121483.1"/>
    </source>
</evidence>
<protein>
    <submittedName>
        <fullName evidence="2">Recombinase family protein</fullName>
    </submittedName>
</protein>
<sequence length="123" mass="13769">MTRVALYARYSSDNQRAASIEDQSRLSEERTTREGSQVVEYFTVTRRSPQPAILRPGIQTLLRDPQARQFDIVLGKTLHHVSREPGAAVIRGPQPTSLKTCARAGKFISFSARRAVCRRIGAE</sequence>
<dbReference type="SUPFAM" id="SSF53041">
    <property type="entry name" value="Resolvase-like"/>
    <property type="match status" value="1"/>
</dbReference>
<proteinExistence type="predicted"/>
<dbReference type="Pfam" id="PF00239">
    <property type="entry name" value="Resolvase"/>
    <property type="match status" value="1"/>
</dbReference>
<name>A0AA35Y2E2_9PROT</name>
<keyword evidence="3" id="KW-1185">Reference proteome</keyword>
<dbReference type="Proteomes" id="UP001176960">
    <property type="component" value="Unassembled WGS sequence"/>
</dbReference>
<dbReference type="InterPro" id="IPR006119">
    <property type="entry name" value="Resolv_N"/>
</dbReference>
<organism evidence="2 3">
    <name type="scientific">Brytella acorum</name>
    <dbReference type="NCBI Taxonomy" id="2959299"/>
    <lineage>
        <taxon>Bacteria</taxon>
        <taxon>Pseudomonadati</taxon>
        <taxon>Pseudomonadota</taxon>
        <taxon>Alphaproteobacteria</taxon>
        <taxon>Acetobacterales</taxon>
        <taxon>Acetobacteraceae</taxon>
        <taxon>Brytella</taxon>
    </lineage>
</organism>
<dbReference type="GO" id="GO:0000150">
    <property type="term" value="F:DNA strand exchange activity"/>
    <property type="evidence" value="ECO:0007669"/>
    <property type="project" value="InterPro"/>
</dbReference>
<dbReference type="GO" id="GO:0003677">
    <property type="term" value="F:DNA binding"/>
    <property type="evidence" value="ECO:0007669"/>
    <property type="project" value="InterPro"/>
</dbReference>
<dbReference type="EMBL" id="CATKSH010000016">
    <property type="protein sequence ID" value="CAI9121483.1"/>
    <property type="molecule type" value="Genomic_DNA"/>
</dbReference>